<dbReference type="RefSeq" id="WP_155450384.1">
    <property type="nucleotide sequence ID" value="NZ_WNKT01000025.1"/>
</dbReference>
<keyword evidence="2" id="KW-1185">Reference proteome</keyword>
<protein>
    <recommendedName>
        <fullName evidence="3">Type 4 fimbrial biogenesis protein PilX N-terminal domain-containing protein</fullName>
    </recommendedName>
</protein>
<dbReference type="EMBL" id="WNKT01000025">
    <property type="protein sequence ID" value="MTW21805.1"/>
    <property type="molecule type" value="Genomic_DNA"/>
</dbReference>
<dbReference type="Proteomes" id="UP000434044">
    <property type="component" value="Unassembled WGS sequence"/>
</dbReference>
<name>A0A6N8EC98_9GAMM</name>
<organism evidence="1 2">
    <name type="scientific">Allochromatium palmeri</name>
    <dbReference type="NCBI Taxonomy" id="231048"/>
    <lineage>
        <taxon>Bacteria</taxon>
        <taxon>Pseudomonadati</taxon>
        <taxon>Pseudomonadota</taxon>
        <taxon>Gammaproteobacteria</taxon>
        <taxon>Chromatiales</taxon>
        <taxon>Chromatiaceae</taxon>
        <taxon>Allochromatium</taxon>
    </lineage>
</organism>
<sequence length="395" mass="41631">MSSDQSQMPRRQQGSMTLLFGLVLLIGAGILAFGSARTGVVEQRIATNEQQSIAAQQAAEAGLDYARAWLGVQVWQPDDAPPSAPDMPGLNGQHFQIALQFSAENKAICVQSRATMDADPGLESIVRECFTQTGLFDIDPETRAPPPLVLAGCLEAPLASGELWLLDEEATAILSGGPADADCLPQGALAVGVWGDSNDDRLLSPDEKGASADLQRARLGACPGAHCVWNQVFAMPLDEAKHRAETAGHVFEHSLPCGASTAPGIYLVRMSGTIDATRLSGFCADSDGLDDRTIGAPNQPILLIVPSESGCPRFAADIRIHGIVYYESSTACASQGWGGARVQGAVLWESGAGAPESGSVFIETDRGRGSALNTAFQVIDGAIRVPGTWRDWNHP</sequence>
<reference evidence="1 2" key="1">
    <citation type="submission" date="2019-11" db="EMBL/GenBank/DDBJ databases">
        <title>Whole-genome sequence of the anaerobic purple sulfur bacterium Allochromatium palmeri DSM 15591.</title>
        <authorList>
            <person name="Kyndt J.A."/>
            <person name="Meyer T.E."/>
        </authorList>
    </citation>
    <scope>NUCLEOTIDE SEQUENCE [LARGE SCALE GENOMIC DNA]</scope>
    <source>
        <strain evidence="1 2">DSM 15591</strain>
    </source>
</reference>
<comment type="caution">
    <text evidence="1">The sequence shown here is derived from an EMBL/GenBank/DDBJ whole genome shotgun (WGS) entry which is preliminary data.</text>
</comment>
<evidence type="ECO:0000313" key="1">
    <source>
        <dbReference type="EMBL" id="MTW21805.1"/>
    </source>
</evidence>
<gene>
    <name evidence="1" type="ORF">GJ668_11970</name>
</gene>
<accession>A0A6N8EC98</accession>
<dbReference type="OrthoDB" id="5563448at2"/>
<evidence type="ECO:0008006" key="3">
    <source>
        <dbReference type="Google" id="ProtNLM"/>
    </source>
</evidence>
<evidence type="ECO:0000313" key="2">
    <source>
        <dbReference type="Proteomes" id="UP000434044"/>
    </source>
</evidence>
<dbReference type="AlphaFoldDB" id="A0A6N8EC98"/>
<proteinExistence type="predicted"/>